<feature type="transmembrane region" description="Helical" evidence="3">
    <location>
        <begin position="77"/>
        <end position="100"/>
    </location>
</feature>
<dbReference type="InterPro" id="IPR017850">
    <property type="entry name" value="Alkaline_phosphatase_core_sf"/>
</dbReference>
<keyword evidence="2 5" id="KW-0378">Hydrolase</keyword>
<feature type="transmembrane region" description="Helical" evidence="3">
    <location>
        <begin position="45"/>
        <end position="65"/>
    </location>
</feature>
<dbReference type="Gene3D" id="3.40.720.10">
    <property type="entry name" value="Alkaline Phosphatase, subunit A"/>
    <property type="match status" value="1"/>
</dbReference>
<accession>A0A1U7CXX3</accession>
<comment type="similarity">
    <text evidence="1">Belongs to the sulfatase family.</text>
</comment>
<dbReference type="KEGG" id="pbor:BSF38_05324"/>
<dbReference type="EC" id="3.1.6.1" evidence="5"/>
<dbReference type="PANTHER" id="PTHR42693:SF53">
    <property type="entry name" value="ENDO-4-O-SULFATASE"/>
    <property type="match status" value="1"/>
</dbReference>
<keyword evidence="3" id="KW-0812">Transmembrane</keyword>
<evidence type="ECO:0000259" key="4">
    <source>
        <dbReference type="Pfam" id="PF00884"/>
    </source>
</evidence>
<dbReference type="InterPro" id="IPR000917">
    <property type="entry name" value="Sulfatase_N"/>
</dbReference>
<reference evidence="6" key="1">
    <citation type="submission" date="2016-12" db="EMBL/GenBank/DDBJ databases">
        <title>Comparative genomics of four Isosphaeraceae planctomycetes: a common pool of plasmids and glycoside hydrolase genes.</title>
        <authorList>
            <person name="Ivanova A."/>
        </authorList>
    </citation>
    <scope>NUCLEOTIDE SEQUENCE [LARGE SCALE GENOMIC DNA]</scope>
    <source>
        <strain evidence="6">PX4</strain>
    </source>
</reference>
<evidence type="ECO:0000256" key="1">
    <source>
        <dbReference type="ARBA" id="ARBA00008779"/>
    </source>
</evidence>
<feature type="domain" description="Sulfatase N-terminal" evidence="4">
    <location>
        <begin position="204"/>
        <end position="538"/>
    </location>
</feature>
<dbReference type="RefSeq" id="WP_145952338.1">
    <property type="nucleotide sequence ID" value="NZ_CP019082.1"/>
</dbReference>
<evidence type="ECO:0000313" key="6">
    <source>
        <dbReference type="Proteomes" id="UP000186309"/>
    </source>
</evidence>
<proteinExistence type="inferred from homology"/>
<dbReference type="OrthoDB" id="9783154at2"/>
<dbReference type="Pfam" id="PF00884">
    <property type="entry name" value="Sulfatase"/>
    <property type="match status" value="1"/>
</dbReference>
<keyword evidence="3" id="KW-1133">Transmembrane helix</keyword>
<organism evidence="5 6">
    <name type="scientific">Paludisphaera borealis</name>
    <dbReference type="NCBI Taxonomy" id="1387353"/>
    <lineage>
        <taxon>Bacteria</taxon>
        <taxon>Pseudomonadati</taxon>
        <taxon>Planctomycetota</taxon>
        <taxon>Planctomycetia</taxon>
        <taxon>Isosphaerales</taxon>
        <taxon>Isosphaeraceae</taxon>
        <taxon>Paludisphaera</taxon>
    </lineage>
</organism>
<name>A0A1U7CXX3_9BACT</name>
<dbReference type="Proteomes" id="UP000186309">
    <property type="component" value="Chromosome"/>
</dbReference>
<dbReference type="EMBL" id="CP019082">
    <property type="protein sequence ID" value="APW63748.1"/>
    <property type="molecule type" value="Genomic_DNA"/>
</dbReference>
<evidence type="ECO:0000313" key="5">
    <source>
        <dbReference type="EMBL" id="APW63748.1"/>
    </source>
</evidence>
<gene>
    <name evidence="5" type="ORF">BSF38_05324</name>
</gene>
<evidence type="ECO:0000256" key="3">
    <source>
        <dbReference type="SAM" id="Phobius"/>
    </source>
</evidence>
<dbReference type="STRING" id="1387353.BSF38_05324"/>
<keyword evidence="3" id="KW-0472">Membrane</keyword>
<dbReference type="InterPro" id="IPR050738">
    <property type="entry name" value="Sulfatase"/>
</dbReference>
<sequence length="654" mass="71565">MTRLQGDELGAPAERSIKEPADETGTRDVGAFGGVRLRDVLATSAWFGLAAGFLELLLLVVRVQLQEKGFFLRSRHFVWMVPASDLLLFLGLGVLCSFALSKFAGRSANRVVLAIFLFAAVLCQLMLVRGLHSATCVLLAGGLAVRGSPWLERRADGLRRVVRHSLPILFAALAALGSIVFLHDARARVWRRGDRAALAGRDLNVLLIVLDTVRADRLSLYGYDRDTTPNLKRLAERGVRFDHARAAASWTLPSHSNMFTARWPSELGVERRGWLDGGYPTLAEHLRDSGYATGGFVANPFFCGHESGLSRGFQVYADYPITLGEVVRSSSLGWFLTRAAMRAQSLTGAWRPAGSVRDVDLDFSRKDASTVNREFLDWLAKTGPKPFFAFLNFFDAHDPYLLPRGETPRFTPEGLSSRASAMLRDWQKIDKKALGPDEVRIARDAYDDCLAALDQRIGALVDVLRERGELDHTLLILTSDHGEQFGEHGDFGHGLSLHGEEVHVPLLISLPGRLPEGRVVSEAVSLRDLPATVLDVLGLAKNSPFPGASLATTWGASPAEPSQAISTPFSELRGPVDERDVQEHTDARKSLKAVVAENHAYIRRGDGCEQLYNLETDPGETSDESANGALSQVLDACRTALDEVLSTIEPSATR</sequence>
<feature type="transmembrane region" description="Helical" evidence="3">
    <location>
        <begin position="112"/>
        <end position="145"/>
    </location>
</feature>
<dbReference type="GO" id="GO:0004065">
    <property type="term" value="F:arylsulfatase activity"/>
    <property type="evidence" value="ECO:0007669"/>
    <property type="project" value="UniProtKB-EC"/>
</dbReference>
<dbReference type="AlphaFoldDB" id="A0A1U7CXX3"/>
<dbReference type="PANTHER" id="PTHR42693">
    <property type="entry name" value="ARYLSULFATASE FAMILY MEMBER"/>
    <property type="match status" value="1"/>
</dbReference>
<dbReference type="CDD" id="cd16148">
    <property type="entry name" value="sulfatase_like"/>
    <property type="match status" value="1"/>
</dbReference>
<dbReference type="SUPFAM" id="SSF53649">
    <property type="entry name" value="Alkaline phosphatase-like"/>
    <property type="match status" value="1"/>
</dbReference>
<keyword evidence="6" id="KW-1185">Reference proteome</keyword>
<protein>
    <submittedName>
        <fullName evidence="5">Arylsulfatase</fullName>
        <ecNumber evidence="5">3.1.6.1</ecNumber>
    </submittedName>
</protein>
<evidence type="ECO:0000256" key="2">
    <source>
        <dbReference type="ARBA" id="ARBA00022801"/>
    </source>
</evidence>